<feature type="domain" description="PLD phosphodiesterase" evidence="1">
    <location>
        <begin position="384"/>
        <end position="411"/>
    </location>
</feature>
<dbReference type="GO" id="GO:0032049">
    <property type="term" value="P:cardiolipin biosynthetic process"/>
    <property type="evidence" value="ECO:0007669"/>
    <property type="project" value="UniProtKB-ARBA"/>
</dbReference>
<evidence type="ECO:0000313" key="2">
    <source>
        <dbReference type="EMBL" id="TWU31199.1"/>
    </source>
</evidence>
<gene>
    <name evidence="2" type="primary">clsA</name>
    <name evidence="2" type="ORF">Poly41_63900</name>
</gene>
<keyword evidence="2" id="KW-0808">Transferase</keyword>
<organism evidence="2 3">
    <name type="scientific">Novipirellula artificiosorum</name>
    <dbReference type="NCBI Taxonomy" id="2528016"/>
    <lineage>
        <taxon>Bacteria</taxon>
        <taxon>Pseudomonadati</taxon>
        <taxon>Planctomycetota</taxon>
        <taxon>Planctomycetia</taxon>
        <taxon>Pirellulales</taxon>
        <taxon>Pirellulaceae</taxon>
        <taxon>Novipirellula</taxon>
    </lineage>
</organism>
<name>A0A5C6D8L8_9BACT</name>
<dbReference type="PANTHER" id="PTHR21248:SF12">
    <property type="entry name" value="CARDIOLIPIN SYNTHASE C"/>
    <property type="match status" value="1"/>
</dbReference>
<dbReference type="SMART" id="SM00155">
    <property type="entry name" value="PLDc"/>
    <property type="match status" value="2"/>
</dbReference>
<proteinExistence type="predicted"/>
<comment type="caution">
    <text evidence="2">The sequence shown here is derived from an EMBL/GenBank/DDBJ whole genome shotgun (WGS) entry which is preliminary data.</text>
</comment>
<sequence length="480" mass="54167">MSIPWDDCVRWQEGLYQVRSVFTVLRLRAFVERPVPFVSWAAIGWFVVLAFNSHNDTHANHFSILSEDQAALRARVTLAENAEHEINVISFAVDGSDVPVGLLALLRQASTRGVRVRVLIDGLNLRLPSGFVKRLVEDGVEIRVFHPPFHAHPLWWNRRLHDKLFLVDRKAMVIGSRNLRDTHFGREETNFIDCDFMMAGEICNSATDYFDQLWRSPEVRCATEANTIGSDQKRDLKMGVVPWITSEAERSATYLQAMQVSMNRIGCDGSSAACDSCGCPTTSLTEVSACLVRDATGQPSNRKLQRLLCAMIDSADSSIDIESPYPIFTPETLDAIRRATDRGVKVTLLTNSLQSTDQVLVYAGYQRDKKKLLDMKVNLFEYIGQGHLHVKTVVVDQRDVLFGSSNFDSRGERFNHELCVFVSDSRVASMLKPLMNQRLEHARSVQDGSLFPEVIGDASLQRRFQMRTLQAVVPLLRHLL</sequence>
<dbReference type="SUPFAM" id="SSF56024">
    <property type="entry name" value="Phospholipase D/nuclease"/>
    <property type="match status" value="2"/>
</dbReference>
<dbReference type="AlphaFoldDB" id="A0A5C6D8L8"/>
<dbReference type="PANTHER" id="PTHR21248">
    <property type="entry name" value="CARDIOLIPIN SYNTHASE"/>
    <property type="match status" value="1"/>
</dbReference>
<dbReference type="Gene3D" id="3.30.870.10">
    <property type="entry name" value="Endonuclease Chain A"/>
    <property type="match status" value="2"/>
</dbReference>
<evidence type="ECO:0000259" key="1">
    <source>
        <dbReference type="PROSITE" id="PS50035"/>
    </source>
</evidence>
<accession>A0A5C6D8L8</accession>
<dbReference type="InterPro" id="IPR001736">
    <property type="entry name" value="PLipase_D/transphosphatidylase"/>
</dbReference>
<dbReference type="Pfam" id="PF13091">
    <property type="entry name" value="PLDc_2"/>
    <property type="match status" value="2"/>
</dbReference>
<dbReference type="InterPro" id="IPR025202">
    <property type="entry name" value="PLD-like_dom"/>
</dbReference>
<dbReference type="PROSITE" id="PS50035">
    <property type="entry name" value="PLD"/>
    <property type="match status" value="2"/>
</dbReference>
<dbReference type="GO" id="GO:0030572">
    <property type="term" value="F:phosphatidyltransferase activity"/>
    <property type="evidence" value="ECO:0007669"/>
    <property type="project" value="UniProtKB-ARBA"/>
</dbReference>
<feature type="domain" description="PLD phosphodiesterase" evidence="1">
    <location>
        <begin position="156"/>
        <end position="183"/>
    </location>
</feature>
<protein>
    <submittedName>
        <fullName evidence="2">Major cardiolipin synthase ClsA</fullName>
        <ecNumber evidence="2">2.7.8.-</ecNumber>
    </submittedName>
</protein>
<keyword evidence="3" id="KW-1185">Reference proteome</keyword>
<evidence type="ECO:0000313" key="3">
    <source>
        <dbReference type="Proteomes" id="UP000319143"/>
    </source>
</evidence>
<dbReference type="OrthoDB" id="9814092at2"/>
<dbReference type="EC" id="2.7.8.-" evidence="2"/>
<dbReference type="Proteomes" id="UP000319143">
    <property type="component" value="Unassembled WGS sequence"/>
</dbReference>
<dbReference type="RefSeq" id="WP_146531078.1">
    <property type="nucleotide sequence ID" value="NZ_SJPV01000018.1"/>
</dbReference>
<reference evidence="2 3" key="1">
    <citation type="submission" date="2019-02" db="EMBL/GenBank/DDBJ databases">
        <title>Deep-cultivation of Planctomycetes and their phenomic and genomic characterization uncovers novel biology.</title>
        <authorList>
            <person name="Wiegand S."/>
            <person name="Jogler M."/>
            <person name="Boedeker C."/>
            <person name="Pinto D."/>
            <person name="Vollmers J."/>
            <person name="Rivas-Marin E."/>
            <person name="Kohn T."/>
            <person name="Peeters S.H."/>
            <person name="Heuer A."/>
            <person name="Rast P."/>
            <person name="Oberbeckmann S."/>
            <person name="Bunk B."/>
            <person name="Jeske O."/>
            <person name="Meyerdierks A."/>
            <person name="Storesund J.E."/>
            <person name="Kallscheuer N."/>
            <person name="Luecker S."/>
            <person name="Lage O.M."/>
            <person name="Pohl T."/>
            <person name="Merkel B.J."/>
            <person name="Hornburger P."/>
            <person name="Mueller R.-W."/>
            <person name="Bruemmer F."/>
            <person name="Labrenz M."/>
            <person name="Spormann A.M."/>
            <person name="Op Den Camp H."/>
            <person name="Overmann J."/>
            <person name="Amann R."/>
            <person name="Jetten M.S.M."/>
            <person name="Mascher T."/>
            <person name="Medema M.H."/>
            <person name="Devos D.P."/>
            <person name="Kaster A.-K."/>
            <person name="Ovreas L."/>
            <person name="Rohde M."/>
            <person name="Galperin M.Y."/>
            <person name="Jogler C."/>
        </authorList>
    </citation>
    <scope>NUCLEOTIDE SEQUENCE [LARGE SCALE GENOMIC DNA]</scope>
    <source>
        <strain evidence="2 3">Poly41</strain>
    </source>
</reference>
<dbReference type="EMBL" id="SJPV01000018">
    <property type="protein sequence ID" value="TWU31199.1"/>
    <property type="molecule type" value="Genomic_DNA"/>
</dbReference>